<name>A0ABW5NMB0_9SPHI</name>
<proteinExistence type="inferred from homology"/>
<dbReference type="CDD" id="cd05233">
    <property type="entry name" value="SDR_c"/>
    <property type="match status" value="1"/>
</dbReference>
<dbReference type="EMBL" id="JBHUMA010000006">
    <property type="protein sequence ID" value="MFD2599387.1"/>
    <property type="molecule type" value="Genomic_DNA"/>
</dbReference>
<protein>
    <submittedName>
        <fullName evidence="4">SDR family NAD(P)-dependent oxidoreductase</fullName>
        <ecNumber evidence="4">1.-.-.-</ecNumber>
    </submittedName>
</protein>
<reference evidence="5" key="1">
    <citation type="journal article" date="2019" name="Int. J. Syst. Evol. Microbiol.">
        <title>The Global Catalogue of Microorganisms (GCM) 10K type strain sequencing project: providing services to taxonomists for standard genome sequencing and annotation.</title>
        <authorList>
            <consortium name="The Broad Institute Genomics Platform"/>
            <consortium name="The Broad Institute Genome Sequencing Center for Infectious Disease"/>
            <person name="Wu L."/>
            <person name="Ma J."/>
        </authorList>
    </citation>
    <scope>NUCLEOTIDE SEQUENCE [LARGE SCALE GENOMIC DNA]</scope>
    <source>
        <strain evidence="5">KCTC 42248</strain>
    </source>
</reference>
<evidence type="ECO:0000313" key="4">
    <source>
        <dbReference type="EMBL" id="MFD2599387.1"/>
    </source>
</evidence>
<dbReference type="SUPFAM" id="SSF51735">
    <property type="entry name" value="NAD(P)-binding Rossmann-fold domains"/>
    <property type="match status" value="1"/>
</dbReference>
<dbReference type="Gene3D" id="3.40.50.720">
    <property type="entry name" value="NAD(P)-binding Rossmann-like Domain"/>
    <property type="match status" value="1"/>
</dbReference>
<evidence type="ECO:0000256" key="1">
    <source>
        <dbReference type="ARBA" id="ARBA00006484"/>
    </source>
</evidence>
<dbReference type="Pfam" id="PF00106">
    <property type="entry name" value="adh_short"/>
    <property type="match status" value="1"/>
</dbReference>
<dbReference type="RefSeq" id="WP_380869513.1">
    <property type="nucleotide sequence ID" value="NZ_JBHUMA010000006.1"/>
</dbReference>
<dbReference type="PROSITE" id="PS00061">
    <property type="entry name" value="ADH_SHORT"/>
    <property type="match status" value="1"/>
</dbReference>
<comment type="caution">
    <text evidence="4">The sequence shown here is derived from an EMBL/GenBank/DDBJ whole genome shotgun (WGS) entry which is preliminary data.</text>
</comment>
<dbReference type="EC" id="1.-.-.-" evidence="4"/>
<keyword evidence="2 4" id="KW-0560">Oxidoreductase</keyword>
<keyword evidence="5" id="KW-1185">Reference proteome</keyword>
<evidence type="ECO:0000256" key="2">
    <source>
        <dbReference type="ARBA" id="ARBA00023002"/>
    </source>
</evidence>
<dbReference type="PIRSF" id="PIRSF000126">
    <property type="entry name" value="11-beta-HSD1"/>
    <property type="match status" value="1"/>
</dbReference>
<dbReference type="PRINTS" id="PR00080">
    <property type="entry name" value="SDRFAMILY"/>
</dbReference>
<sequence>MKVTLITGASGGIGEAIAHAFAKRKNNLLLVARNSEKLNLLCKKLRSEYAVEANFISADLSHSNAAEEVFETILARKWEVETLVNNAGIGSGGEFGTRTLKEEMDQIQLNISSLVAMTQLFGNEMKVKRAGTIINIASVVAFAPVAYMANYGASKAFVKTFTQAIAQEYKPYRVHVMVFCPGLTKTNFNAAAGLESEAGDGLGLSYEKAQKILQTPEEVATELMRALDKKKIVAISGSKNSFAARLLGLLPSQWIAKAAANRYRKKVGWISK</sequence>
<comment type="similarity">
    <text evidence="1 3">Belongs to the short-chain dehydrogenases/reductases (SDR) family.</text>
</comment>
<dbReference type="PANTHER" id="PTHR44196:SF2">
    <property type="entry name" value="SHORT-CHAIN DEHYDROGENASE-RELATED"/>
    <property type="match status" value="1"/>
</dbReference>
<dbReference type="InterPro" id="IPR002347">
    <property type="entry name" value="SDR_fam"/>
</dbReference>
<dbReference type="PANTHER" id="PTHR44196">
    <property type="entry name" value="DEHYDROGENASE/REDUCTASE SDR FAMILY MEMBER 7B"/>
    <property type="match status" value="1"/>
</dbReference>
<accession>A0ABW5NMB0</accession>
<dbReference type="InterPro" id="IPR020904">
    <property type="entry name" value="Sc_DH/Rdtase_CS"/>
</dbReference>
<dbReference type="PRINTS" id="PR00081">
    <property type="entry name" value="GDHRDH"/>
</dbReference>
<organism evidence="4 5">
    <name type="scientific">Sphingobacterium corticis</name>
    <dbReference type="NCBI Taxonomy" id="1812823"/>
    <lineage>
        <taxon>Bacteria</taxon>
        <taxon>Pseudomonadati</taxon>
        <taxon>Bacteroidota</taxon>
        <taxon>Sphingobacteriia</taxon>
        <taxon>Sphingobacteriales</taxon>
        <taxon>Sphingobacteriaceae</taxon>
        <taxon>Sphingobacterium</taxon>
    </lineage>
</organism>
<evidence type="ECO:0000313" key="5">
    <source>
        <dbReference type="Proteomes" id="UP001597393"/>
    </source>
</evidence>
<evidence type="ECO:0000256" key="3">
    <source>
        <dbReference type="RuleBase" id="RU000363"/>
    </source>
</evidence>
<dbReference type="GO" id="GO:0016491">
    <property type="term" value="F:oxidoreductase activity"/>
    <property type="evidence" value="ECO:0007669"/>
    <property type="project" value="UniProtKB-KW"/>
</dbReference>
<gene>
    <name evidence="4" type="ORF">ACFSQ3_10525</name>
</gene>
<dbReference type="InterPro" id="IPR036291">
    <property type="entry name" value="NAD(P)-bd_dom_sf"/>
</dbReference>
<dbReference type="Proteomes" id="UP001597393">
    <property type="component" value="Unassembled WGS sequence"/>
</dbReference>